<sequence>MATAQQQPGLGQRIVGSAKGLACSTLFGDSEIEAELRDPLNNIKIFAAPQSSGQDVNRDFTTTRRATPRLSEGFRGDFTKDVDLDPDFEAFARRTDSIVVAPRKSARIETKPARKAVLVCDFSRRQQVAKSHEVLCGSSPESIMRGLSWGQTQTEYYASSGPERIPIHHEWSRRNLESATVDQREKVSMALPDMESTWETSQSAAVDRLKQLSAQLTEAATAPPVTRTMQRDWVPADLHWEEIQNEQMRQQLRVPERRLQYERTGANQEDHPMRNFYCRRLSCHRRLVMQEASLDLNCQTRCCVHTGCGYVSQTTAGWERHCATEHNHSQEIDEPNPINLSPLPGNVGWRDSRPPPKLYH</sequence>
<dbReference type="GeneID" id="71981047"/>
<dbReference type="OrthoDB" id="3647306at2759"/>
<reference evidence="2" key="1">
    <citation type="submission" date="2021-12" db="EMBL/GenBank/DDBJ databases">
        <authorList>
            <person name="Zaccaron A."/>
            <person name="Stergiopoulos I."/>
        </authorList>
    </citation>
    <scope>NUCLEOTIDE SEQUENCE</scope>
    <source>
        <strain evidence="2">Race5_Kim</strain>
    </source>
</reference>
<reference evidence="2" key="2">
    <citation type="journal article" date="2022" name="Microb. Genom.">
        <title>A chromosome-scale genome assembly of the tomato pathogen Cladosporium fulvum reveals a compartmentalized genome architecture and the presence of a dispensable chromosome.</title>
        <authorList>
            <person name="Zaccaron A.Z."/>
            <person name="Chen L.H."/>
            <person name="Samaras A."/>
            <person name="Stergiopoulos I."/>
        </authorList>
    </citation>
    <scope>NUCLEOTIDE SEQUENCE</scope>
    <source>
        <strain evidence="2">Race5_Kim</strain>
    </source>
</reference>
<evidence type="ECO:0000256" key="1">
    <source>
        <dbReference type="SAM" id="MobiDB-lite"/>
    </source>
</evidence>
<dbReference type="Proteomes" id="UP000756132">
    <property type="component" value="Chromosome 1"/>
</dbReference>
<dbReference type="KEGG" id="ffu:CLAFUR5_01169"/>
<accession>A0A9Q8L6D2</accession>
<organism evidence="2 3">
    <name type="scientific">Passalora fulva</name>
    <name type="common">Tomato leaf mold</name>
    <name type="synonym">Cladosporium fulvum</name>
    <dbReference type="NCBI Taxonomy" id="5499"/>
    <lineage>
        <taxon>Eukaryota</taxon>
        <taxon>Fungi</taxon>
        <taxon>Dikarya</taxon>
        <taxon>Ascomycota</taxon>
        <taxon>Pezizomycotina</taxon>
        <taxon>Dothideomycetes</taxon>
        <taxon>Dothideomycetidae</taxon>
        <taxon>Mycosphaerellales</taxon>
        <taxon>Mycosphaerellaceae</taxon>
        <taxon>Fulvia</taxon>
    </lineage>
</organism>
<proteinExistence type="predicted"/>
<name>A0A9Q8L6D2_PASFU</name>
<evidence type="ECO:0000313" key="2">
    <source>
        <dbReference type="EMBL" id="UJO11692.1"/>
    </source>
</evidence>
<gene>
    <name evidence="2" type="ORF">CLAFUR5_01169</name>
</gene>
<evidence type="ECO:0000313" key="3">
    <source>
        <dbReference type="Proteomes" id="UP000756132"/>
    </source>
</evidence>
<dbReference type="AlphaFoldDB" id="A0A9Q8L6D2"/>
<protein>
    <submittedName>
        <fullName evidence="2">Uncharacterized protein</fullName>
    </submittedName>
</protein>
<dbReference type="RefSeq" id="XP_047756058.1">
    <property type="nucleotide sequence ID" value="XM_047900317.1"/>
</dbReference>
<feature type="region of interest" description="Disordered" evidence="1">
    <location>
        <begin position="328"/>
        <end position="360"/>
    </location>
</feature>
<keyword evidence="3" id="KW-1185">Reference proteome</keyword>
<dbReference type="EMBL" id="CP090163">
    <property type="protein sequence ID" value="UJO11692.1"/>
    <property type="molecule type" value="Genomic_DNA"/>
</dbReference>